<dbReference type="EMBL" id="KV010030">
    <property type="protein sequence ID" value="KZV28692.1"/>
    <property type="molecule type" value="Genomic_DNA"/>
</dbReference>
<gene>
    <name evidence="1" type="ORF">F511_27044</name>
</gene>
<keyword evidence="1" id="KW-0282">Flagellum</keyword>
<reference evidence="1 2" key="1">
    <citation type="journal article" date="2015" name="Proc. Natl. Acad. Sci. U.S.A.">
        <title>The resurrection genome of Boea hygrometrica: A blueprint for survival of dehydration.</title>
        <authorList>
            <person name="Xiao L."/>
            <person name="Yang G."/>
            <person name="Zhang L."/>
            <person name="Yang X."/>
            <person name="Zhao S."/>
            <person name="Ji Z."/>
            <person name="Zhou Q."/>
            <person name="Hu M."/>
            <person name="Wang Y."/>
            <person name="Chen M."/>
            <person name="Xu Y."/>
            <person name="Jin H."/>
            <person name="Xiao X."/>
            <person name="Hu G."/>
            <person name="Bao F."/>
            <person name="Hu Y."/>
            <person name="Wan P."/>
            <person name="Li L."/>
            <person name="Deng X."/>
            <person name="Kuang T."/>
            <person name="Xiang C."/>
            <person name="Zhu J.K."/>
            <person name="Oliver M.J."/>
            <person name="He Y."/>
        </authorList>
    </citation>
    <scope>NUCLEOTIDE SEQUENCE [LARGE SCALE GENOMIC DNA]</scope>
    <source>
        <strain evidence="2">cv. XS01</strain>
    </source>
</reference>
<keyword evidence="1" id="KW-0966">Cell projection</keyword>
<evidence type="ECO:0000313" key="2">
    <source>
        <dbReference type="Proteomes" id="UP000250235"/>
    </source>
</evidence>
<evidence type="ECO:0000313" key="1">
    <source>
        <dbReference type="EMBL" id="KZV28692.1"/>
    </source>
</evidence>
<accession>A0A2Z7B2X5</accession>
<keyword evidence="2" id="KW-1185">Reference proteome</keyword>
<dbReference type="AlphaFoldDB" id="A0A2Z7B2X5"/>
<keyword evidence="1" id="KW-0969">Cilium</keyword>
<proteinExistence type="predicted"/>
<organism evidence="1 2">
    <name type="scientific">Dorcoceras hygrometricum</name>
    <dbReference type="NCBI Taxonomy" id="472368"/>
    <lineage>
        <taxon>Eukaryota</taxon>
        <taxon>Viridiplantae</taxon>
        <taxon>Streptophyta</taxon>
        <taxon>Embryophyta</taxon>
        <taxon>Tracheophyta</taxon>
        <taxon>Spermatophyta</taxon>
        <taxon>Magnoliopsida</taxon>
        <taxon>eudicotyledons</taxon>
        <taxon>Gunneridae</taxon>
        <taxon>Pentapetalae</taxon>
        <taxon>asterids</taxon>
        <taxon>lamiids</taxon>
        <taxon>Lamiales</taxon>
        <taxon>Gesneriaceae</taxon>
        <taxon>Didymocarpoideae</taxon>
        <taxon>Trichosporeae</taxon>
        <taxon>Loxocarpinae</taxon>
        <taxon>Dorcoceras</taxon>
    </lineage>
</organism>
<sequence>MARTRLNLGWTCGRMASCVVCELPLPLRLCVRRGSRPWPWPDQVEPAGPGGGPAGGVWPWAVGAGRPKGEVGVVSWEATCIEHAGPFGSLGLNGAGDDPVNFMPIDGHGNLSLLKYASSLVSTNTVGTAWELKSVKESNHISILNFYTLLSTVRTQIWFYLSTQVLTARTKLETVRKHLPRSSNELKNSQVSYRRNSRILKFIRAPPTRRLRSPNW</sequence>
<protein>
    <submittedName>
        <fullName evidence="1">Flagellar associated protein</fullName>
    </submittedName>
</protein>
<name>A0A2Z7B2X5_9LAMI</name>
<dbReference type="Proteomes" id="UP000250235">
    <property type="component" value="Unassembled WGS sequence"/>
</dbReference>